<feature type="transmembrane region" description="Helical" evidence="8">
    <location>
        <begin position="257"/>
        <end position="278"/>
    </location>
</feature>
<comment type="similarity">
    <text evidence="2">Belongs to the ZIP transporter (TC 2.A.5) family.</text>
</comment>
<feature type="transmembrane region" description="Helical" evidence="8">
    <location>
        <begin position="229"/>
        <end position="251"/>
    </location>
</feature>
<keyword evidence="12" id="KW-1185">Reference proteome</keyword>
<feature type="transmembrane region" description="Helical" evidence="8">
    <location>
        <begin position="90"/>
        <end position="111"/>
    </location>
</feature>
<dbReference type="InterPro" id="IPR003689">
    <property type="entry name" value="ZIP"/>
</dbReference>
<keyword evidence="3" id="KW-1003">Cell membrane</keyword>
<dbReference type="PANTHER" id="PTHR11040:SF211">
    <property type="entry name" value="ZINC TRANSPORTER ZIP11"/>
    <property type="match status" value="1"/>
</dbReference>
<evidence type="ECO:0000256" key="8">
    <source>
        <dbReference type="SAM" id="Phobius"/>
    </source>
</evidence>
<dbReference type="OrthoDB" id="9787346at2"/>
<dbReference type="RefSeq" id="WP_097021470.1">
    <property type="nucleotide sequence ID" value="NZ_CP140151.1"/>
</dbReference>
<dbReference type="GO" id="GO:0005886">
    <property type="term" value="C:plasma membrane"/>
    <property type="evidence" value="ECO:0007669"/>
    <property type="project" value="UniProtKB-SubCell"/>
</dbReference>
<dbReference type="EMBL" id="CP140151">
    <property type="protein sequence ID" value="WQH10648.1"/>
    <property type="molecule type" value="Genomic_DNA"/>
</dbReference>
<evidence type="ECO:0000256" key="5">
    <source>
        <dbReference type="ARBA" id="ARBA00022833"/>
    </source>
</evidence>
<dbReference type="GO" id="GO:0005385">
    <property type="term" value="F:zinc ion transmembrane transporter activity"/>
    <property type="evidence" value="ECO:0007669"/>
    <property type="project" value="TreeGrafter"/>
</dbReference>
<proteinExistence type="inferred from homology"/>
<keyword evidence="5" id="KW-0862">Zinc</keyword>
<dbReference type="Proteomes" id="UP001321908">
    <property type="component" value="Chromosome"/>
</dbReference>
<keyword evidence="6 8" id="KW-1133">Transmembrane helix</keyword>
<evidence type="ECO:0000256" key="2">
    <source>
        <dbReference type="ARBA" id="ARBA00006939"/>
    </source>
</evidence>
<evidence type="ECO:0000313" key="11">
    <source>
        <dbReference type="Proteomes" id="UP000219023"/>
    </source>
</evidence>
<accession>A0A285VB21</accession>
<feature type="transmembrane region" description="Helical" evidence="8">
    <location>
        <begin position="23"/>
        <end position="42"/>
    </location>
</feature>
<organism evidence="9 11">
    <name type="scientific">Chromohalobacter canadensis</name>
    <dbReference type="NCBI Taxonomy" id="141389"/>
    <lineage>
        <taxon>Bacteria</taxon>
        <taxon>Pseudomonadati</taxon>
        <taxon>Pseudomonadota</taxon>
        <taxon>Gammaproteobacteria</taxon>
        <taxon>Oceanospirillales</taxon>
        <taxon>Halomonadaceae</taxon>
        <taxon>Chromohalobacter</taxon>
    </lineage>
</organism>
<feature type="transmembrane region" description="Helical" evidence="8">
    <location>
        <begin position="54"/>
        <end position="78"/>
    </location>
</feature>
<sequence>MQDTQAPSQAPSIAPGGFIRRRWALGILLAAAVGAFLIWWLGAQMRDWLGTLSTLQAGMLASLVAGLFTPLGALPIMVLRHISQRLEDALMGFGAGVMLAATAYSLAMPAYEDSLALTGTIGWALMIVCGGIVCGGILVWGMDRFVPHEHFALGKQGGADALQIRRIWLFIFAITIHNFPEGLAVGVGYARGDMAAGVALTLGIGLQNLPEGLIVSLGLLAIGYSRLTALGAALLSGLVEPIGGVIGALAVHVVDALLPFGLAFAAGAMLFVISHEIIPESHRKGHERDATFGVLGGFMLMFVLDKVF</sequence>
<evidence type="ECO:0000256" key="3">
    <source>
        <dbReference type="ARBA" id="ARBA00022475"/>
    </source>
</evidence>
<reference evidence="9 11" key="1">
    <citation type="submission" date="2017-08" db="EMBL/GenBank/DDBJ databases">
        <authorList>
            <person name="de Groot N.N."/>
        </authorList>
    </citation>
    <scope>NUCLEOTIDE SEQUENCE [LARGE SCALE GENOMIC DNA]</scope>
    <source>
        <strain evidence="9 11">USBA 855</strain>
    </source>
</reference>
<evidence type="ECO:0000256" key="4">
    <source>
        <dbReference type="ARBA" id="ARBA00022692"/>
    </source>
</evidence>
<evidence type="ECO:0000313" key="10">
    <source>
        <dbReference type="EMBL" id="WQH10648.1"/>
    </source>
</evidence>
<dbReference type="Proteomes" id="UP000219023">
    <property type="component" value="Unassembled WGS sequence"/>
</dbReference>
<dbReference type="EMBL" id="OBQJ01000001">
    <property type="protein sequence ID" value="SOC51250.1"/>
    <property type="molecule type" value="Genomic_DNA"/>
</dbReference>
<dbReference type="Pfam" id="PF02535">
    <property type="entry name" value="Zip"/>
    <property type="match status" value="1"/>
</dbReference>
<evidence type="ECO:0000313" key="9">
    <source>
        <dbReference type="EMBL" id="SOC51250.1"/>
    </source>
</evidence>
<evidence type="ECO:0000256" key="7">
    <source>
        <dbReference type="ARBA" id="ARBA00023136"/>
    </source>
</evidence>
<evidence type="ECO:0000256" key="1">
    <source>
        <dbReference type="ARBA" id="ARBA00004651"/>
    </source>
</evidence>
<feature type="transmembrane region" description="Helical" evidence="8">
    <location>
        <begin position="123"/>
        <end position="146"/>
    </location>
</feature>
<dbReference type="AlphaFoldDB" id="A0A285VB21"/>
<feature type="transmembrane region" description="Helical" evidence="8">
    <location>
        <begin position="196"/>
        <end position="222"/>
    </location>
</feature>
<name>A0A285VB21_9GAMM</name>
<dbReference type="PANTHER" id="PTHR11040">
    <property type="entry name" value="ZINC/IRON TRANSPORTER"/>
    <property type="match status" value="1"/>
</dbReference>
<protein>
    <submittedName>
        <fullName evidence="10">ZIP family metal transporter</fullName>
    </submittedName>
    <submittedName>
        <fullName evidence="9">Zinc transporter, ZIP family</fullName>
    </submittedName>
</protein>
<keyword evidence="4 8" id="KW-0812">Transmembrane</keyword>
<comment type="subcellular location">
    <subcellularLocation>
        <location evidence="1">Cell membrane</location>
        <topology evidence="1">Multi-pass membrane protein</topology>
    </subcellularLocation>
</comment>
<gene>
    <name evidence="9" type="ORF">SAMN05421509_101212</name>
    <name evidence="10" type="ORF">SR908_08235</name>
</gene>
<evidence type="ECO:0000256" key="6">
    <source>
        <dbReference type="ARBA" id="ARBA00022989"/>
    </source>
</evidence>
<evidence type="ECO:0000313" key="12">
    <source>
        <dbReference type="Proteomes" id="UP001321908"/>
    </source>
</evidence>
<reference evidence="10 12" key="2">
    <citation type="submission" date="2023-11" db="EMBL/GenBank/DDBJ databases">
        <title>MicrobeMod: A computational toolkit for identifying prokaryotic methylation and restriction-modification with nanopore sequencing.</title>
        <authorList>
            <person name="Crits-Christoph A."/>
            <person name="Kang S.C."/>
            <person name="Lee H."/>
            <person name="Ostrov N."/>
        </authorList>
    </citation>
    <scope>NUCLEOTIDE SEQUENCE [LARGE SCALE GENOMIC DNA]</scope>
    <source>
        <strain evidence="10 12">ATCC 43984</strain>
    </source>
</reference>
<keyword evidence="7 8" id="KW-0472">Membrane</keyword>
<feature type="transmembrane region" description="Helical" evidence="8">
    <location>
        <begin position="167"/>
        <end position="190"/>
    </location>
</feature>